<accession>A0A8A0RMM3</accession>
<dbReference type="EMBL" id="CP059066">
    <property type="protein sequence ID" value="QSQ09655.1"/>
    <property type="molecule type" value="Genomic_DNA"/>
</dbReference>
<evidence type="ECO:0000313" key="2">
    <source>
        <dbReference type="EMBL" id="QSQ09655.1"/>
    </source>
</evidence>
<dbReference type="AlphaFoldDB" id="A0A8A0RMM3"/>
<dbReference type="KEGG" id="kme:H0A61_02034"/>
<organism evidence="2 3">
    <name type="scientific">Koleobacter methoxysyntrophicus</name>
    <dbReference type="NCBI Taxonomy" id="2751313"/>
    <lineage>
        <taxon>Bacteria</taxon>
        <taxon>Bacillati</taxon>
        <taxon>Bacillota</taxon>
        <taxon>Clostridia</taxon>
        <taxon>Koleobacterales</taxon>
        <taxon>Koleobacteraceae</taxon>
        <taxon>Koleobacter</taxon>
    </lineage>
</organism>
<protein>
    <submittedName>
        <fullName evidence="2">Uncharacterized protein</fullName>
    </submittedName>
</protein>
<keyword evidence="1" id="KW-1133">Transmembrane helix</keyword>
<keyword evidence="3" id="KW-1185">Reference proteome</keyword>
<proteinExistence type="predicted"/>
<gene>
    <name evidence="2" type="ORF">H0A61_02034</name>
</gene>
<evidence type="ECO:0000256" key="1">
    <source>
        <dbReference type="SAM" id="Phobius"/>
    </source>
</evidence>
<sequence>MWKHIKTDITIIIIFLGIVFLGTWFYMSYTQPKEIHYTYNGIKYHKAKKEIAEPVCIEIDGKYKKAFGEKEMNLLERL</sequence>
<keyword evidence="1" id="KW-0812">Transmembrane</keyword>
<dbReference type="RefSeq" id="WP_206707001.1">
    <property type="nucleotide sequence ID" value="NZ_CP059066.1"/>
</dbReference>
<feature type="transmembrane region" description="Helical" evidence="1">
    <location>
        <begin position="9"/>
        <end position="27"/>
    </location>
</feature>
<name>A0A8A0RMM3_9FIRM</name>
<dbReference type="Proteomes" id="UP000662904">
    <property type="component" value="Chromosome"/>
</dbReference>
<reference evidence="2" key="1">
    <citation type="submission" date="2020-07" db="EMBL/GenBank/DDBJ databases">
        <title>Koleobacter methoxysyntrophicus gen. nov., sp. nov., a novel anaerobic bacterium isolated from deep subsurface oil field and proposal of Koleobacterales ord. nov. in the phylum Firmicutes.</title>
        <authorList>
            <person name="Sakamoto S."/>
            <person name="Tamaki H."/>
        </authorList>
    </citation>
    <scope>NUCLEOTIDE SEQUENCE</scope>
    <source>
        <strain evidence="2">NRmbB1</strain>
    </source>
</reference>
<keyword evidence="1" id="KW-0472">Membrane</keyword>
<evidence type="ECO:0000313" key="3">
    <source>
        <dbReference type="Proteomes" id="UP000662904"/>
    </source>
</evidence>